<dbReference type="RefSeq" id="WP_200319011.1">
    <property type="nucleotide sequence ID" value="NZ_JAENJH010000003.1"/>
</dbReference>
<reference evidence="3" key="1">
    <citation type="submission" date="2020-12" db="EMBL/GenBank/DDBJ databases">
        <title>Prauserella sp. ASG 168, a novel actinomycete isolated from cave rock.</title>
        <authorList>
            <person name="Suriyachadkun C."/>
        </authorList>
    </citation>
    <scope>NUCLEOTIDE SEQUENCE</scope>
    <source>
        <strain evidence="3">ASG 168</strain>
    </source>
</reference>
<dbReference type="AlphaFoldDB" id="A0A934QSV5"/>
<dbReference type="PANTHER" id="PTHR48081:SF8">
    <property type="entry name" value="ALPHA_BETA HYDROLASE FOLD-3 DOMAIN-CONTAINING PROTEIN-RELATED"/>
    <property type="match status" value="1"/>
</dbReference>
<dbReference type="PANTHER" id="PTHR48081">
    <property type="entry name" value="AB HYDROLASE SUPERFAMILY PROTEIN C4A8.06C"/>
    <property type="match status" value="1"/>
</dbReference>
<dbReference type="EMBL" id="JAENJH010000003">
    <property type="protein sequence ID" value="MBK1786021.1"/>
    <property type="molecule type" value="Genomic_DNA"/>
</dbReference>
<dbReference type="InterPro" id="IPR029058">
    <property type="entry name" value="AB_hydrolase_fold"/>
</dbReference>
<dbReference type="InterPro" id="IPR013094">
    <property type="entry name" value="AB_hydrolase_3"/>
</dbReference>
<dbReference type="SUPFAM" id="SSF53474">
    <property type="entry name" value="alpha/beta-Hydrolases"/>
    <property type="match status" value="1"/>
</dbReference>
<dbReference type="InterPro" id="IPR050300">
    <property type="entry name" value="GDXG_lipolytic_enzyme"/>
</dbReference>
<evidence type="ECO:0000256" key="1">
    <source>
        <dbReference type="ARBA" id="ARBA00022801"/>
    </source>
</evidence>
<keyword evidence="4" id="KW-1185">Reference proteome</keyword>
<sequence length="273" mass="28908">MSVDAEVIELQPGEELPPQLRAPEPGAKVALYLHGGAFLFDEAPDLYGDRIAAALERPVVLPHFRIGPENPFPAASDDTIAAYRQLLDAGWAPENVVVYGHSAGATMALTVITRAAEHGLPMPSGVVALSGFLDFTLTQRSLADNDGLDRITPGQAHQIGPMYLGAANPEDPAVSPALAPPSTWTDAPPLFLFCGGHEILRDDTLAVAHAAARAGCEVELRVVAGQQHGSAQRAHPLTDLLLIEIAAFVRRCDDPMPGEQKWTGGSLEDQLPG</sequence>
<evidence type="ECO:0000259" key="2">
    <source>
        <dbReference type="Pfam" id="PF07859"/>
    </source>
</evidence>
<keyword evidence="1 3" id="KW-0378">Hydrolase</keyword>
<dbReference type="GO" id="GO:0016787">
    <property type="term" value="F:hydrolase activity"/>
    <property type="evidence" value="ECO:0007669"/>
    <property type="project" value="UniProtKB-KW"/>
</dbReference>
<evidence type="ECO:0000313" key="4">
    <source>
        <dbReference type="Proteomes" id="UP000635245"/>
    </source>
</evidence>
<gene>
    <name evidence="3" type="ORF">JHE00_16955</name>
</gene>
<proteinExistence type="predicted"/>
<dbReference type="Gene3D" id="3.40.50.1820">
    <property type="entry name" value="alpha/beta hydrolase"/>
    <property type="match status" value="1"/>
</dbReference>
<protein>
    <submittedName>
        <fullName evidence="3">Alpha/beta hydrolase fold domain-containing protein</fullName>
    </submittedName>
</protein>
<dbReference type="Pfam" id="PF07859">
    <property type="entry name" value="Abhydrolase_3"/>
    <property type="match status" value="1"/>
</dbReference>
<accession>A0A934QSV5</accession>
<comment type="caution">
    <text evidence="3">The sequence shown here is derived from an EMBL/GenBank/DDBJ whole genome shotgun (WGS) entry which is preliminary data.</text>
</comment>
<evidence type="ECO:0000313" key="3">
    <source>
        <dbReference type="EMBL" id="MBK1786021.1"/>
    </source>
</evidence>
<dbReference type="Proteomes" id="UP000635245">
    <property type="component" value="Unassembled WGS sequence"/>
</dbReference>
<name>A0A934QSV5_9PSEU</name>
<feature type="domain" description="Alpha/beta hydrolase fold-3" evidence="2">
    <location>
        <begin position="31"/>
        <end position="230"/>
    </location>
</feature>
<organism evidence="3 4">
    <name type="scientific">Prauserella cavernicola</name>
    <dbReference type="NCBI Taxonomy" id="2800127"/>
    <lineage>
        <taxon>Bacteria</taxon>
        <taxon>Bacillati</taxon>
        <taxon>Actinomycetota</taxon>
        <taxon>Actinomycetes</taxon>
        <taxon>Pseudonocardiales</taxon>
        <taxon>Pseudonocardiaceae</taxon>
        <taxon>Prauserella</taxon>
    </lineage>
</organism>